<dbReference type="GO" id="GO:0042602">
    <property type="term" value="F:riboflavin reductase (NADPH) activity"/>
    <property type="evidence" value="ECO:0007669"/>
    <property type="project" value="TreeGrafter"/>
</dbReference>
<dbReference type="InterPro" id="IPR029016">
    <property type="entry name" value="GAF-like_dom_sf"/>
</dbReference>
<evidence type="ECO:0000313" key="5">
    <source>
        <dbReference type="Proteomes" id="UP000433406"/>
    </source>
</evidence>
<evidence type="ECO:0000256" key="1">
    <source>
        <dbReference type="ARBA" id="ARBA00008898"/>
    </source>
</evidence>
<accession>A0A6I3J3U4</accession>
<evidence type="ECO:0000256" key="2">
    <source>
        <dbReference type="ARBA" id="ARBA00023002"/>
    </source>
</evidence>
<dbReference type="EMBL" id="WLCI01000002">
    <property type="protein sequence ID" value="MTB93722.1"/>
    <property type="molecule type" value="Genomic_DNA"/>
</dbReference>
<feature type="domain" description="Flavin reductase like" evidence="3">
    <location>
        <begin position="20"/>
        <end position="164"/>
    </location>
</feature>
<dbReference type="AlphaFoldDB" id="A0A6I3J3U4"/>
<dbReference type="PANTHER" id="PTHR30466:SF11">
    <property type="entry name" value="FLAVIN-DEPENDENT MONOOXYGENASE, REDUCTASE SUBUNIT HSAB"/>
    <property type="match status" value="1"/>
</dbReference>
<proteinExistence type="inferred from homology"/>
<dbReference type="InterPro" id="IPR002563">
    <property type="entry name" value="Flavin_Rdtase-like_dom"/>
</dbReference>
<dbReference type="PANTHER" id="PTHR30466">
    <property type="entry name" value="FLAVIN REDUCTASE"/>
    <property type="match status" value="1"/>
</dbReference>
<dbReference type="SUPFAM" id="SSF50475">
    <property type="entry name" value="FMN-binding split barrel"/>
    <property type="match status" value="1"/>
</dbReference>
<dbReference type="SMART" id="SM00903">
    <property type="entry name" value="Flavin_Reduct"/>
    <property type="match status" value="1"/>
</dbReference>
<evidence type="ECO:0000313" key="4">
    <source>
        <dbReference type="EMBL" id="MTB93722.1"/>
    </source>
</evidence>
<dbReference type="SUPFAM" id="SSF55781">
    <property type="entry name" value="GAF domain-like"/>
    <property type="match status" value="1"/>
</dbReference>
<sequence>MTSEVNVGRGIDPRRFRDTLGHYPTGVAVVTGIGDDGAPLGMVVGSFTSVSLEPPLVAFLPRVDSSTFAELRASRTFCVNVLASDQEWMCRQFAVSGGDKFKDVGWKPAPSGAPILDGAVCWIECEWFETQTAGDHFLVLGSVIDLDVERPSLPLLFFQGGYGRFSLPSLTTADPHVIEAAMLAERIRGHVERCSAELGVECAVLAKVGDEIVTVLSANGSATGGESSVSERVPHIAPLGSVFLRDADEDEVRRWVGHLTGASEETRGIVRNHLDRVREAGYSLVLSSGAAEERRAVMAGYSSPDALPVHARQLREFMAESVDRYDPVLEGSTTYDVDSIAVLVDTPPGGPLLAVRLLDLPPRADVGTIEGWIETLSGTAAAASKRLTRP</sequence>
<dbReference type="Pfam" id="PF01613">
    <property type="entry name" value="Flavin_Reduct"/>
    <property type="match status" value="1"/>
</dbReference>
<comment type="caution">
    <text evidence="4">The sequence shown here is derived from an EMBL/GenBank/DDBJ whole genome shotgun (WGS) entry which is preliminary data.</text>
</comment>
<dbReference type="InterPro" id="IPR012349">
    <property type="entry name" value="Split_barrel_FMN-bd"/>
</dbReference>
<organism evidence="4 5">
    <name type="scientific">Nocardioides marmotae</name>
    <dbReference type="NCBI Taxonomy" id="2663857"/>
    <lineage>
        <taxon>Bacteria</taxon>
        <taxon>Bacillati</taxon>
        <taxon>Actinomycetota</taxon>
        <taxon>Actinomycetes</taxon>
        <taxon>Propionibacteriales</taxon>
        <taxon>Nocardioidaceae</taxon>
        <taxon>Nocardioides</taxon>
    </lineage>
</organism>
<gene>
    <name evidence="4" type="ORF">GGQ22_01365</name>
</gene>
<evidence type="ECO:0000259" key="3">
    <source>
        <dbReference type="SMART" id="SM00903"/>
    </source>
</evidence>
<keyword evidence="5" id="KW-1185">Reference proteome</keyword>
<dbReference type="RefSeq" id="WP_154613529.1">
    <property type="nucleotide sequence ID" value="NZ_CP053660.1"/>
</dbReference>
<dbReference type="Gene3D" id="3.30.450.40">
    <property type="match status" value="1"/>
</dbReference>
<reference evidence="4 5" key="1">
    <citation type="submission" date="2019-10" db="EMBL/GenBank/DDBJ databases">
        <title>Nocardioides novel species isolated from the excrement of Marmot.</title>
        <authorList>
            <person name="Zhang G."/>
        </authorList>
    </citation>
    <scope>NUCLEOTIDE SEQUENCE [LARGE SCALE GENOMIC DNA]</scope>
    <source>
        <strain evidence="5">zg-579</strain>
    </source>
</reference>
<name>A0A6I3J3U4_9ACTN</name>
<protein>
    <submittedName>
        <fullName evidence="4">Flavin reductase</fullName>
    </submittedName>
</protein>
<dbReference type="Gene3D" id="2.30.110.10">
    <property type="entry name" value="Electron Transport, Fmn-binding Protein, Chain A"/>
    <property type="match status" value="1"/>
</dbReference>
<comment type="similarity">
    <text evidence="1">Belongs to the non-flavoprotein flavin reductase family.</text>
</comment>
<keyword evidence="2" id="KW-0560">Oxidoreductase</keyword>
<dbReference type="InterPro" id="IPR050268">
    <property type="entry name" value="NADH-dep_flavin_reductase"/>
</dbReference>
<dbReference type="GO" id="GO:0010181">
    <property type="term" value="F:FMN binding"/>
    <property type="evidence" value="ECO:0007669"/>
    <property type="project" value="InterPro"/>
</dbReference>
<dbReference type="Proteomes" id="UP000433406">
    <property type="component" value="Unassembled WGS sequence"/>
</dbReference>